<dbReference type="Gene3D" id="3.90.550.10">
    <property type="entry name" value="Spore Coat Polysaccharide Biosynthesis Protein SpsA, Chain A"/>
    <property type="match status" value="1"/>
</dbReference>
<dbReference type="GO" id="GO:0005829">
    <property type="term" value="C:cytosol"/>
    <property type="evidence" value="ECO:0007669"/>
    <property type="project" value="TreeGrafter"/>
</dbReference>
<dbReference type="InterPro" id="IPR029044">
    <property type="entry name" value="Nucleotide-diphossugar_trans"/>
</dbReference>
<organism evidence="1 2">
    <name type="scientific">Parabacteroides johnsonii</name>
    <dbReference type="NCBI Taxonomy" id="387661"/>
    <lineage>
        <taxon>Bacteria</taxon>
        <taxon>Pseudomonadati</taxon>
        <taxon>Bacteroidota</taxon>
        <taxon>Bacteroidia</taxon>
        <taxon>Bacteroidales</taxon>
        <taxon>Tannerellaceae</taxon>
        <taxon>Parabacteroides</taxon>
    </lineage>
</organism>
<proteinExistence type="predicted"/>
<dbReference type="EMBL" id="NFIJ01000013">
    <property type="protein sequence ID" value="OUO04410.1"/>
    <property type="molecule type" value="Genomic_DNA"/>
</dbReference>
<gene>
    <name evidence="1" type="ORF">B5F96_12270</name>
</gene>
<accession>A0A9Q5X7E9</accession>
<evidence type="ECO:0000313" key="2">
    <source>
        <dbReference type="Proteomes" id="UP000195975"/>
    </source>
</evidence>
<evidence type="ECO:0008006" key="3">
    <source>
        <dbReference type="Google" id="ProtNLM"/>
    </source>
</evidence>
<dbReference type="PANTHER" id="PTHR42866">
    <property type="entry name" value="3-DEOXY-MANNO-OCTULOSONATE CYTIDYLYLTRANSFERASE"/>
    <property type="match status" value="1"/>
</dbReference>
<name>A0A9Q5X7E9_9BACT</name>
<reference evidence="2" key="1">
    <citation type="submission" date="2017-04" db="EMBL/GenBank/DDBJ databases">
        <title>Function of individual gut microbiota members based on whole genome sequencing of pure cultures obtained from chicken caecum.</title>
        <authorList>
            <person name="Medvecky M."/>
            <person name="Cejkova D."/>
            <person name="Polansky O."/>
            <person name="Karasova D."/>
            <person name="Kubasova T."/>
            <person name="Cizek A."/>
            <person name="Rychlik I."/>
        </authorList>
    </citation>
    <scope>NUCLEOTIDE SEQUENCE [LARGE SCALE GENOMIC DNA]</scope>
    <source>
        <strain evidence="2">An42</strain>
    </source>
</reference>
<dbReference type="SUPFAM" id="SSF53448">
    <property type="entry name" value="Nucleotide-diphospho-sugar transferases"/>
    <property type="match status" value="1"/>
</dbReference>
<dbReference type="AlphaFoldDB" id="A0A9Q5X7E9"/>
<protein>
    <recommendedName>
        <fullName evidence="3">Glycosyl transferase family 2</fullName>
    </recommendedName>
</protein>
<dbReference type="RefSeq" id="WP_087375524.1">
    <property type="nucleotide sequence ID" value="NZ_CALVDK010000015.1"/>
</dbReference>
<sequence>MMMDRSNLAIIIQARMGSTRLPNKMILPYWEKEGILSILLKRIKNGLPKIPVIVATTCKVQDDVIEDISFKENVLVFRGNENDVLKRFIDAANTYSVTKIVRICADNPFLDIEELSLLVSEYENMNVDYFSYITSTKIPSIKTHYGLWGEAVSLSALEYIYEHAPNSKYHEHVTNYIYEHPLLFRIEWKKIPPIIECLENLRLTVDTKVDFDISKQLYQLFIDESLKGKDTLTKIRTIMKNHEEFYELMAKEINENIK</sequence>
<evidence type="ECO:0000313" key="1">
    <source>
        <dbReference type="EMBL" id="OUO04410.1"/>
    </source>
</evidence>
<dbReference type="Pfam" id="PF02348">
    <property type="entry name" value="CTP_transf_3"/>
    <property type="match status" value="1"/>
</dbReference>
<comment type="caution">
    <text evidence="1">The sequence shown here is derived from an EMBL/GenBank/DDBJ whole genome shotgun (WGS) entry which is preliminary data.</text>
</comment>
<dbReference type="Proteomes" id="UP000195975">
    <property type="component" value="Unassembled WGS sequence"/>
</dbReference>
<dbReference type="InterPro" id="IPR003329">
    <property type="entry name" value="Cytidylyl_trans"/>
</dbReference>
<dbReference type="PANTHER" id="PTHR42866:SF1">
    <property type="entry name" value="SPORE COAT POLYSACCHARIDE BIOSYNTHESIS PROTEIN SPSF"/>
    <property type="match status" value="1"/>
</dbReference>